<evidence type="ECO:0000313" key="2">
    <source>
        <dbReference type="Proteomes" id="UP000481043"/>
    </source>
</evidence>
<dbReference type="NCBIfam" id="TIGR04129">
    <property type="entry name" value="CxxH_BA5709"/>
    <property type="match status" value="1"/>
</dbReference>
<proteinExistence type="predicted"/>
<protein>
    <submittedName>
        <fullName evidence="1">CxxH/CxxC protein</fullName>
    </submittedName>
</protein>
<name>A0A6M0QA35_9BACI</name>
<keyword evidence="2" id="KW-1185">Reference proteome</keyword>
<dbReference type="AlphaFoldDB" id="A0A6M0QA35"/>
<evidence type="ECO:0000313" key="1">
    <source>
        <dbReference type="EMBL" id="NEY73117.1"/>
    </source>
</evidence>
<organism evidence="1 2">
    <name type="scientific">Bacillus mesophilus</name>
    <dbReference type="NCBI Taxonomy" id="1808955"/>
    <lineage>
        <taxon>Bacteria</taxon>
        <taxon>Bacillati</taxon>
        <taxon>Bacillota</taxon>
        <taxon>Bacilli</taxon>
        <taxon>Bacillales</taxon>
        <taxon>Bacillaceae</taxon>
        <taxon>Bacillus</taxon>
    </lineage>
</organism>
<accession>A0A6M0QA35</accession>
<dbReference type="EMBL" id="JAAIWM010000005">
    <property type="protein sequence ID" value="NEY73117.1"/>
    <property type="molecule type" value="Genomic_DNA"/>
</dbReference>
<dbReference type="Proteomes" id="UP000481043">
    <property type="component" value="Unassembled WGS sequence"/>
</dbReference>
<gene>
    <name evidence="1" type="ORF">G4D63_15380</name>
</gene>
<dbReference type="InterPro" id="IPR025626">
    <property type="entry name" value="YyzF"/>
</dbReference>
<reference evidence="1 2" key="1">
    <citation type="submission" date="2020-02" db="EMBL/GenBank/DDBJ databases">
        <title>Bacillus aquiflavi sp. nov., isolated from yellow water of strong flavor Chinese baijiu in Yibin region of China.</title>
        <authorList>
            <person name="Xie J."/>
        </authorList>
    </citation>
    <scope>NUCLEOTIDE SEQUENCE [LARGE SCALE GENOMIC DNA]</scope>
    <source>
        <strain evidence="1 2">SA4</strain>
    </source>
</reference>
<dbReference type="RefSeq" id="WP_163180578.1">
    <property type="nucleotide sequence ID" value="NZ_JAAIWM010000005.1"/>
</dbReference>
<dbReference type="Pfam" id="PF14116">
    <property type="entry name" value="YyzF"/>
    <property type="match status" value="1"/>
</dbReference>
<comment type="caution">
    <text evidence="1">The sequence shown here is derived from an EMBL/GenBank/DDBJ whole genome shotgun (WGS) entry which is preliminary data.</text>
</comment>
<sequence length="60" mass="6793">MIKVCEEHIELAIDIMVDETEFAPEINLLKEEEKLSTSCEYCQKSAIYVVSNVHSDTICG</sequence>